<proteinExistence type="predicted"/>
<dbReference type="Pfam" id="PF00155">
    <property type="entry name" value="Aminotran_1_2"/>
    <property type="match status" value="1"/>
</dbReference>
<evidence type="ECO:0000313" key="4">
    <source>
        <dbReference type="EMBL" id="TKA80200.1"/>
    </source>
</evidence>
<evidence type="ECO:0000256" key="1">
    <source>
        <dbReference type="SAM" id="MobiDB-lite"/>
    </source>
</evidence>
<dbReference type="Gene3D" id="3.40.640.10">
    <property type="entry name" value="Type I PLP-dependent aspartate aminotransferase-like (Major domain)"/>
    <property type="match status" value="1"/>
</dbReference>
<dbReference type="PANTHER" id="PTHR42858:SF1">
    <property type="entry name" value="LD15494P"/>
    <property type="match status" value="1"/>
</dbReference>
<dbReference type="STRING" id="331657.A0A4U0XQG9"/>
<dbReference type="GO" id="GO:0047536">
    <property type="term" value="F:2-aminoadipate transaminase activity"/>
    <property type="evidence" value="ECO:0007669"/>
    <property type="project" value="TreeGrafter"/>
</dbReference>
<feature type="compositionally biased region" description="Basic and acidic residues" evidence="1">
    <location>
        <begin position="463"/>
        <end position="473"/>
    </location>
</feature>
<dbReference type="InterPro" id="IPR004839">
    <property type="entry name" value="Aminotransferase_I/II_large"/>
</dbReference>
<dbReference type="CDD" id="cd00609">
    <property type="entry name" value="AAT_like"/>
    <property type="match status" value="1"/>
</dbReference>
<sequence length="473" mass="52002">MTTPEELANTHSKSLINLLRGWPSTSLLTVSLIKQATQNVLSNPTVSVPGLLYGPDTGHPPLRKALAAWLTDFYEPAQAVTPERIAITGGASQNLAGLLQVYTDPVFTRNVWMVAPAYMLAFRSFEDAGFSGKLRAVPEDEEGIDLGFLRREIHKSEEKAKAEGNTKPTFKPARPYAKIYRHVIYCVPTFANPSSRTMSLSRRKELVRCAREYDALVICDDVYDFLQWPADMKTERSSLDKAVMPRVVDIDRVLDGGAARADSDGFGNAVSNASFSKIGAPGMRTGWVEGTEKFAYGVAQTGGTWSGGAPSQMSSTYISDLLESGALQSHVLRTLQPAYASRYRTLVSAIDRYLAPLGITLPQPDRAVVGGYFVWLHLPDGLRGAALARRAKEEENVIVPEGEMFEVPGDEEAARFGENVRLCFSWEDEDKLVEGVRRLSAVVRRMQRDGERAGSRPQTGAAREAKHDLGAFR</sequence>
<dbReference type="Gene3D" id="3.90.1150.10">
    <property type="entry name" value="Aspartate Aminotransferase, domain 1"/>
    <property type="match status" value="1"/>
</dbReference>
<dbReference type="InterPro" id="IPR015422">
    <property type="entry name" value="PyrdxlP-dep_Trfase_small"/>
</dbReference>
<accession>A0A4U0XQG9</accession>
<evidence type="ECO:0000313" key="6">
    <source>
        <dbReference type="Proteomes" id="UP000308768"/>
    </source>
</evidence>
<dbReference type="GO" id="GO:0030170">
    <property type="term" value="F:pyridoxal phosphate binding"/>
    <property type="evidence" value="ECO:0007669"/>
    <property type="project" value="InterPro"/>
</dbReference>
<protein>
    <recommendedName>
        <fullName evidence="2">Aminotransferase class I/classII large domain-containing protein</fullName>
    </recommendedName>
</protein>
<name>A0A4U0XQG9_9PEZI</name>
<dbReference type="InterPro" id="IPR015421">
    <property type="entry name" value="PyrdxlP-dep_Trfase_major"/>
</dbReference>
<dbReference type="EMBL" id="NAJN01000067">
    <property type="protein sequence ID" value="TKA80200.1"/>
    <property type="molecule type" value="Genomic_DNA"/>
</dbReference>
<dbReference type="Proteomes" id="UP000308768">
    <property type="component" value="Unassembled WGS sequence"/>
</dbReference>
<keyword evidence="6" id="KW-1185">Reference proteome</keyword>
<feature type="region of interest" description="Disordered" evidence="1">
    <location>
        <begin position="447"/>
        <end position="473"/>
    </location>
</feature>
<dbReference type="SUPFAM" id="SSF53383">
    <property type="entry name" value="PLP-dependent transferases"/>
    <property type="match status" value="1"/>
</dbReference>
<feature type="domain" description="Aminotransferase class I/classII large" evidence="2">
    <location>
        <begin position="51"/>
        <end position="436"/>
    </location>
</feature>
<evidence type="ECO:0000313" key="3">
    <source>
        <dbReference type="EMBL" id="TKA78841.1"/>
    </source>
</evidence>
<gene>
    <name evidence="4" type="ORF">B0A49_01914</name>
    <name evidence="3" type="ORF">B0A49_01947</name>
    <name evidence="5" type="ORF">B0A49_01964</name>
</gene>
<comment type="caution">
    <text evidence="3">The sequence shown here is derived from an EMBL/GenBank/DDBJ whole genome shotgun (WGS) entry which is preliminary data.</text>
</comment>
<evidence type="ECO:0000259" key="2">
    <source>
        <dbReference type="Pfam" id="PF00155"/>
    </source>
</evidence>
<dbReference type="EMBL" id="NAJN01000066">
    <property type="protein sequence ID" value="TKA80213.1"/>
    <property type="molecule type" value="Genomic_DNA"/>
</dbReference>
<reference evidence="3 6" key="1">
    <citation type="submission" date="2017-03" db="EMBL/GenBank/DDBJ databases">
        <title>Genomes of endolithic fungi from Antarctica.</title>
        <authorList>
            <person name="Coleine C."/>
            <person name="Masonjones S."/>
            <person name="Stajich J.E."/>
        </authorList>
    </citation>
    <scope>NUCLEOTIDE SEQUENCE [LARGE SCALE GENOMIC DNA]</scope>
    <source>
        <strain evidence="3 6">CCFEE 5187</strain>
    </source>
</reference>
<dbReference type="EMBL" id="NAJN01000125">
    <property type="protein sequence ID" value="TKA78841.1"/>
    <property type="molecule type" value="Genomic_DNA"/>
</dbReference>
<dbReference type="OrthoDB" id="7042322at2759"/>
<evidence type="ECO:0000313" key="5">
    <source>
        <dbReference type="EMBL" id="TKA80213.1"/>
    </source>
</evidence>
<dbReference type="FunFam" id="3.40.640.10:FF:000080">
    <property type="entry name" value="Aminotransferase, putative"/>
    <property type="match status" value="1"/>
</dbReference>
<dbReference type="AlphaFoldDB" id="A0A4U0XQG9"/>
<organism evidence="3 6">
    <name type="scientific">Cryomyces minteri</name>
    <dbReference type="NCBI Taxonomy" id="331657"/>
    <lineage>
        <taxon>Eukaryota</taxon>
        <taxon>Fungi</taxon>
        <taxon>Dikarya</taxon>
        <taxon>Ascomycota</taxon>
        <taxon>Pezizomycotina</taxon>
        <taxon>Dothideomycetes</taxon>
        <taxon>Dothideomycetes incertae sedis</taxon>
        <taxon>Cryomyces</taxon>
    </lineage>
</organism>
<dbReference type="PANTHER" id="PTHR42858">
    <property type="entry name" value="AMINOTRANSFERASE"/>
    <property type="match status" value="1"/>
</dbReference>
<dbReference type="InterPro" id="IPR015424">
    <property type="entry name" value="PyrdxlP-dep_Trfase"/>
</dbReference>